<evidence type="ECO:0000313" key="3">
    <source>
        <dbReference type="EMBL" id="GEO15779.1"/>
    </source>
</evidence>
<dbReference type="Pfam" id="PF13560">
    <property type="entry name" value="HTH_31"/>
    <property type="match status" value="1"/>
</dbReference>
<evidence type="ECO:0000256" key="1">
    <source>
        <dbReference type="SAM" id="MobiDB-lite"/>
    </source>
</evidence>
<dbReference type="PROSITE" id="PS50943">
    <property type="entry name" value="HTH_CROC1"/>
    <property type="match status" value="1"/>
</dbReference>
<feature type="compositionally biased region" description="Polar residues" evidence="1">
    <location>
        <begin position="81"/>
        <end position="99"/>
    </location>
</feature>
<dbReference type="OrthoDB" id="4419620at2"/>
<dbReference type="Gene3D" id="1.10.260.40">
    <property type="entry name" value="lambda repressor-like DNA-binding domains"/>
    <property type="match status" value="1"/>
</dbReference>
<accession>A0A512BUZ4</accession>
<dbReference type="InterPro" id="IPR010982">
    <property type="entry name" value="Lambda_DNA-bd_dom_sf"/>
</dbReference>
<evidence type="ECO:0000313" key="4">
    <source>
        <dbReference type="Proteomes" id="UP000321085"/>
    </source>
</evidence>
<gene>
    <name evidence="3" type="ORF">MAE02_34750</name>
</gene>
<comment type="caution">
    <text evidence="3">The sequence shown here is derived from an EMBL/GenBank/DDBJ whole genome shotgun (WGS) entry which is preliminary data.</text>
</comment>
<organism evidence="3 4">
    <name type="scientific">Microvirga aerophila</name>
    <dbReference type="NCBI Taxonomy" id="670291"/>
    <lineage>
        <taxon>Bacteria</taxon>
        <taxon>Pseudomonadati</taxon>
        <taxon>Pseudomonadota</taxon>
        <taxon>Alphaproteobacteria</taxon>
        <taxon>Hyphomicrobiales</taxon>
        <taxon>Methylobacteriaceae</taxon>
        <taxon>Microvirga</taxon>
    </lineage>
</organism>
<dbReference type="EMBL" id="BJYU01000048">
    <property type="protein sequence ID" value="GEO15779.1"/>
    <property type="molecule type" value="Genomic_DNA"/>
</dbReference>
<dbReference type="CDD" id="cd00093">
    <property type="entry name" value="HTH_XRE"/>
    <property type="match status" value="1"/>
</dbReference>
<keyword evidence="4" id="KW-1185">Reference proteome</keyword>
<feature type="domain" description="HTH cro/C1-type" evidence="2">
    <location>
        <begin position="8"/>
        <end position="64"/>
    </location>
</feature>
<dbReference type="InterPro" id="IPR001387">
    <property type="entry name" value="Cro/C1-type_HTH"/>
</dbReference>
<feature type="region of interest" description="Disordered" evidence="1">
    <location>
        <begin position="78"/>
        <end position="99"/>
    </location>
</feature>
<name>A0A512BUZ4_9HYPH</name>
<reference evidence="3 4" key="1">
    <citation type="submission" date="2019-07" db="EMBL/GenBank/DDBJ databases">
        <title>Whole genome shotgun sequence of Microvirga aerophila NBRC 106136.</title>
        <authorList>
            <person name="Hosoyama A."/>
            <person name="Uohara A."/>
            <person name="Ohji S."/>
            <person name="Ichikawa N."/>
        </authorList>
    </citation>
    <scope>NUCLEOTIDE SEQUENCE [LARGE SCALE GENOMIC DNA]</scope>
    <source>
        <strain evidence="3 4">NBRC 106136</strain>
    </source>
</reference>
<dbReference type="AlphaFoldDB" id="A0A512BUZ4"/>
<dbReference type="SMART" id="SM00530">
    <property type="entry name" value="HTH_XRE"/>
    <property type="match status" value="1"/>
</dbReference>
<evidence type="ECO:0000259" key="2">
    <source>
        <dbReference type="PROSITE" id="PS50943"/>
    </source>
</evidence>
<dbReference type="SUPFAM" id="SSF47413">
    <property type="entry name" value="lambda repressor-like DNA-binding domains"/>
    <property type="match status" value="1"/>
</dbReference>
<dbReference type="RefSeq" id="WP_114187707.1">
    <property type="nucleotide sequence ID" value="NZ_BJYU01000048.1"/>
</dbReference>
<sequence>MLDTSEQLRAARALLRWDQTALASASGVSLPTIKRLETKPGRLNAHGPTLQALCRALEAAGVQFIPENGGGAGVRLRHPIHNTTTDSPSVEQLSAKNEK</sequence>
<protein>
    <submittedName>
        <fullName evidence="3">Transcriptional regulator</fullName>
    </submittedName>
</protein>
<dbReference type="GO" id="GO:0003677">
    <property type="term" value="F:DNA binding"/>
    <property type="evidence" value="ECO:0007669"/>
    <property type="project" value="InterPro"/>
</dbReference>
<dbReference type="Proteomes" id="UP000321085">
    <property type="component" value="Unassembled WGS sequence"/>
</dbReference>
<proteinExistence type="predicted"/>